<dbReference type="InterPro" id="IPR000073">
    <property type="entry name" value="AB_hydrolase_1"/>
</dbReference>
<dbReference type="Proteomes" id="UP000515153">
    <property type="component" value="Unplaced"/>
</dbReference>
<evidence type="ECO:0000259" key="3">
    <source>
        <dbReference type="Pfam" id="PF00561"/>
    </source>
</evidence>
<dbReference type="SUPFAM" id="SSF53474">
    <property type="entry name" value="alpha/beta-Hydrolases"/>
    <property type="match status" value="2"/>
</dbReference>
<name>A0A6P8B991_PYRGI</name>
<dbReference type="Pfam" id="PF00561">
    <property type="entry name" value="Abhydrolase_1"/>
    <property type="match status" value="1"/>
</dbReference>
<protein>
    <recommendedName>
        <fullName evidence="3">AB hydrolase-1 domain-containing protein</fullName>
    </recommendedName>
</protein>
<dbReference type="PRINTS" id="PR00793">
    <property type="entry name" value="PROAMNOPTASE"/>
</dbReference>
<evidence type="ECO:0000313" key="5">
    <source>
        <dbReference type="RefSeq" id="XP_030983574.1"/>
    </source>
</evidence>
<keyword evidence="2" id="KW-0378">Hydrolase</keyword>
<gene>
    <name evidence="5" type="ORF">PgNI_03074</name>
</gene>
<evidence type="ECO:0000256" key="2">
    <source>
        <dbReference type="ARBA" id="ARBA00022801"/>
    </source>
</evidence>
<reference evidence="5" key="1">
    <citation type="journal article" date="2019" name="Mol. Biol. Evol.">
        <title>Blast fungal genomes show frequent chromosomal changes, gene gains and losses, and effector gene turnover.</title>
        <authorList>
            <person name="Gomez Luciano L.B."/>
            <person name="Jason Tsai I."/>
            <person name="Chuma I."/>
            <person name="Tosa Y."/>
            <person name="Chen Y.H."/>
            <person name="Li J.Y."/>
            <person name="Li M.Y."/>
            <person name="Jade Lu M.Y."/>
            <person name="Nakayashiki H."/>
            <person name="Li W.H."/>
        </authorList>
    </citation>
    <scope>NUCLEOTIDE SEQUENCE</scope>
    <source>
        <strain evidence="5">NI907</strain>
    </source>
</reference>
<reference evidence="5" key="2">
    <citation type="submission" date="2019-10" db="EMBL/GenBank/DDBJ databases">
        <authorList>
            <consortium name="NCBI Genome Project"/>
        </authorList>
    </citation>
    <scope>NUCLEOTIDE SEQUENCE</scope>
    <source>
        <strain evidence="5">NI907</strain>
    </source>
</reference>
<dbReference type="PANTHER" id="PTHR43248:SF2">
    <property type="entry name" value="PROLYL AMINOPEPTIDASE"/>
    <property type="match status" value="1"/>
</dbReference>
<dbReference type="KEGG" id="pgri:PgNI_03074"/>
<proteinExistence type="inferred from homology"/>
<reference evidence="5" key="3">
    <citation type="submission" date="2025-08" db="UniProtKB">
        <authorList>
            <consortium name="RefSeq"/>
        </authorList>
    </citation>
    <scope>IDENTIFICATION</scope>
    <source>
        <strain evidence="5">NI907</strain>
    </source>
</reference>
<feature type="domain" description="AB hydrolase-1" evidence="3">
    <location>
        <begin position="82"/>
        <end position="283"/>
    </location>
</feature>
<dbReference type="GO" id="GO:0006508">
    <property type="term" value="P:proteolysis"/>
    <property type="evidence" value="ECO:0007669"/>
    <property type="project" value="InterPro"/>
</dbReference>
<dbReference type="RefSeq" id="XP_030983574.1">
    <property type="nucleotide sequence ID" value="XM_031123128.1"/>
</dbReference>
<dbReference type="InterPro" id="IPR029058">
    <property type="entry name" value="AB_hydrolase_fold"/>
</dbReference>
<evidence type="ECO:0000313" key="4">
    <source>
        <dbReference type="Proteomes" id="UP000515153"/>
    </source>
</evidence>
<dbReference type="Gene3D" id="3.40.50.1820">
    <property type="entry name" value="alpha/beta hydrolase"/>
    <property type="match status" value="1"/>
</dbReference>
<organism evidence="4 5">
    <name type="scientific">Pyricularia grisea</name>
    <name type="common">Crabgrass-specific blast fungus</name>
    <name type="synonym">Magnaporthe grisea</name>
    <dbReference type="NCBI Taxonomy" id="148305"/>
    <lineage>
        <taxon>Eukaryota</taxon>
        <taxon>Fungi</taxon>
        <taxon>Dikarya</taxon>
        <taxon>Ascomycota</taxon>
        <taxon>Pezizomycotina</taxon>
        <taxon>Sordariomycetes</taxon>
        <taxon>Sordariomycetidae</taxon>
        <taxon>Magnaporthales</taxon>
        <taxon>Pyriculariaceae</taxon>
        <taxon>Pyricularia</taxon>
    </lineage>
</organism>
<accession>A0A6P8B991</accession>
<dbReference type="AlphaFoldDB" id="A0A6P8B991"/>
<keyword evidence="4" id="KW-1185">Reference proteome</keyword>
<dbReference type="InterPro" id="IPR051601">
    <property type="entry name" value="Serine_prot/Carboxylest_S33"/>
</dbReference>
<sequence length="492" mass="55013">MEFTKIIPPAKLLKCKSHVAPGMLNFNAITNHTGQYLITQFSFEVPLDYKVTDGPKLMLYASSVTKNDRPIVHQTYHPQQRPWMVYNEGGPGYGNSEPESMPLTKAALSRGYQVLYLDYRGTGLSTPVTARLLESKGDAQKQADYLKLFRQDNIVRDLEAVRKALTVDYPEELRQWSIFGHSFGGFVSLTYLSFFPESLREVFISGGLAPIGRTADEVYEATYRKLVERNKAYFNKFPEDKQLLAEIAAFLASNPGASVQLPAGGTLTFPRLLTMGLNFGSHGGLDAVHSLLVRITSDLGQVGYISYPTLALIEKALPFDVAPIYAILHEAIYCDGNSSNWAAQRLGEAAEGFAWLSSASDPVAFTQQVAGASGTGVDQQPLFRFSGEMIYKMHFETHPELRRMREAADILARFDGWDKLYDEAQLARNEVPVYATSYVEDMYVDSGFARETAAKVRGTKVFETNVLYHNAIRARSDEVFAQLWRLRDDPID</sequence>
<dbReference type="InterPro" id="IPR002410">
    <property type="entry name" value="Peptidase_S33"/>
</dbReference>
<dbReference type="PANTHER" id="PTHR43248">
    <property type="entry name" value="2-SUCCINYL-6-HYDROXY-2,4-CYCLOHEXADIENE-1-CARBOXYLATE SYNTHASE"/>
    <property type="match status" value="1"/>
</dbReference>
<comment type="similarity">
    <text evidence="1">Belongs to the peptidase S33 family.</text>
</comment>
<dbReference type="GO" id="GO:0008233">
    <property type="term" value="F:peptidase activity"/>
    <property type="evidence" value="ECO:0007669"/>
    <property type="project" value="InterPro"/>
</dbReference>
<dbReference type="GeneID" id="41958039"/>
<evidence type="ECO:0000256" key="1">
    <source>
        <dbReference type="ARBA" id="ARBA00010088"/>
    </source>
</evidence>